<evidence type="ECO:0000313" key="2">
    <source>
        <dbReference type="EMBL" id="SFN53761.1"/>
    </source>
</evidence>
<evidence type="ECO:0000259" key="1">
    <source>
        <dbReference type="Pfam" id="PF13847"/>
    </source>
</evidence>
<dbReference type="GO" id="GO:0008168">
    <property type="term" value="F:methyltransferase activity"/>
    <property type="evidence" value="ECO:0007669"/>
    <property type="project" value="UniProtKB-KW"/>
</dbReference>
<feature type="domain" description="Methyltransferase" evidence="1">
    <location>
        <begin position="36"/>
        <end position="144"/>
    </location>
</feature>
<dbReference type="STRING" id="995034.SAMN05216219_1077"/>
<dbReference type="GO" id="GO:0032259">
    <property type="term" value="P:methylation"/>
    <property type="evidence" value="ECO:0007669"/>
    <property type="project" value="UniProtKB-KW"/>
</dbReference>
<dbReference type="OrthoDB" id="9795634at2"/>
<dbReference type="Pfam" id="PF13847">
    <property type="entry name" value="Methyltransf_31"/>
    <property type="match status" value="1"/>
</dbReference>
<proteinExistence type="predicted"/>
<evidence type="ECO:0000313" key="3">
    <source>
        <dbReference type="Proteomes" id="UP000198867"/>
    </source>
</evidence>
<dbReference type="RefSeq" id="WP_090709490.1">
    <property type="nucleotide sequence ID" value="NZ_FOVM01000002.1"/>
</dbReference>
<dbReference type="InterPro" id="IPR025714">
    <property type="entry name" value="Methyltranfer_dom"/>
</dbReference>
<name>A0A1I4ZU53_9MICO</name>
<dbReference type="EMBL" id="FOVM01000002">
    <property type="protein sequence ID" value="SFN53761.1"/>
    <property type="molecule type" value="Genomic_DNA"/>
</dbReference>
<reference evidence="3" key="1">
    <citation type="submission" date="2016-10" db="EMBL/GenBank/DDBJ databases">
        <authorList>
            <person name="Varghese N."/>
            <person name="Submissions S."/>
        </authorList>
    </citation>
    <scope>NUCLEOTIDE SEQUENCE [LARGE SCALE GENOMIC DNA]</scope>
    <source>
        <strain evidence="3">CGMCC 1.11101</strain>
    </source>
</reference>
<sequence>MANSERYTLGHHESVLRTHSWRTVDNSAAYLAPHLTRGASVLDVGSGPGTITIDIAQRVFPGNVIGMDASADVCVHASTLARDSDVLNVDFVAGDAYALDFPDDTFDVVHAHQVLQHVGDPVAVLREMRRVVKPGGIVAARDVIYGAASWYPLLPGLDTWMRVYQSVARSNSGEPNAGRSLKAWAFEAGFTDVESTASVWCFSTDDDRDWWGSAWAERAVKSSFAWQSIETGAASQADLEEISAAWTAWVGDSRGWYAMPHGEILARK</sequence>
<dbReference type="SUPFAM" id="SSF53335">
    <property type="entry name" value="S-adenosyl-L-methionine-dependent methyltransferases"/>
    <property type="match status" value="1"/>
</dbReference>
<dbReference type="CDD" id="cd02440">
    <property type="entry name" value="AdoMet_MTases"/>
    <property type="match status" value="1"/>
</dbReference>
<dbReference type="PANTHER" id="PTHR43591:SF24">
    <property type="entry name" value="2-METHOXY-6-POLYPRENYL-1,4-BENZOQUINOL METHYLASE, MITOCHONDRIAL"/>
    <property type="match status" value="1"/>
</dbReference>
<dbReference type="Proteomes" id="UP000198867">
    <property type="component" value="Unassembled WGS sequence"/>
</dbReference>
<keyword evidence="2" id="KW-0808">Transferase</keyword>
<protein>
    <submittedName>
        <fullName evidence="2">Ubiquinone/menaquinone biosynthesis C-methylase UbiE</fullName>
    </submittedName>
</protein>
<dbReference type="AlphaFoldDB" id="A0A1I4ZU53"/>
<gene>
    <name evidence="2" type="ORF">SAMN05216219_1077</name>
</gene>
<dbReference type="InterPro" id="IPR029063">
    <property type="entry name" value="SAM-dependent_MTases_sf"/>
</dbReference>
<dbReference type="Gene3D" id="3.40.50.150">
    <property type="entry name" value="Vaccinia Virus protein VP39"/>
    <property type="match status" value="1"/>
</dbReference>
<dbReference type="PANTHER" id="PTHR43591">
    <property type="entry name" value="METHYLTRANSFERASE"/>
    <property type="match status" value="1"/>
</dbReference>
<keyword evidence="2" id="KW-0489">Methyltransferase</keyword>
<keyword evidence="2" id="KW-0830">Ubiquinone</keyword>
<keyword evidence="3" id="KW-1185">Reference proteome</keyword>
<organism evidence="2 3">
    <name type="scientific">Mycetocola miduiensis</name>
    <dbReference type="NCBI Taxonomy" id="995034"/>
    <lineage>
        <taxon>Bacteria</taxon>
        <taxon>Bacillati</taxon>
        <taxon>Actinomycetota</taxon>
        <taxon>Actinomycetes</taxon>
        <taxon>Micrococcales</taxon>
        <taxon>Microbacteriaceae</taxon>
        <taxon>Mycetocola</taxon>
    </lineage>
</organism>
<accession>A0A1I4ZU53</accession>